<evidence type="ECO:0000256" key="2">
    <source>
        <dbReference type="ARBA" id="ARBA00022574"/>
    </source>
</evidence>
<dbReference type="EMBL" id="OX395139">
    <property type="protein sequence ID" value="CAI5791837.1"/>
    <property type="molecule type" value="Genomic_DNA"/>
</dbReference>
<dbReference type="SUPFAM" id="SSF50978">
    <property type="entry name" value="WD40 repeat-like"/>
    <property type="match status" value="1"/>
</dbReference>
<evidence type="ECO:0000256" key="4">
    <source>
        <dbReference type="ARBA" id="ARBA00023006"/>
    </source>
</evidence>
<evidence type="ECO:0000256" key="7">
    <source>
        <dbReference type="ARBA" id="ARBA00025740"/>
    </source>
</evidence>
<proteinExistence type="inferred from homology"/>
<evidence type="ECO:0000313" key="8">
    <source>
        <dbReference type="EMBL" id="CAI5791837.1"/>
    </source>
</evidence>
<dbReference type="GO" id="GO:0006950">
    <property type="term" value="P:response to stress"/>
    <property type="evidence" value="ECO:0007669"/>
    <property type="project" value="UniProtKB-ARBA"/>
</dbReference>
<protein>
    <submittedName>
        <fullName evidence="8">WIPI2 protein</fullName>
    </submittedName>
</protein>
<evidence type="ECO:0000256" key="5">
    <source>
        <dbReference type="ARBA" id="ARBA00023121"/>
    </source>
</evidence>
<comment type="subcellular location">
    <subcellularLocation>
        <location evidence="1">Preautophagosomal structure membrane</location>
        <topology evidence="1">Peripheral membrane protein</topology>
    </subcellularLocation>
</comment>
<dbReference type="GO" id="GO:0034497">
    <property type="term" value="P:protein localization to phagophore assembly site"/>
    <property type="evidence" value="ECO:0007669"/>
    <property type="project" value="UniProtKB-ARBA"/>
</dbReference>
<keyword evidence="4" id="KW-0072">Autophagy</keyword>
<sequence>MNLASQSGEAGAGQLLFANFNQDNTSLAVGSKSGYKFFSLSSVDKLEQIYECTDTEDVCIVERLFSSSLVAIVSLKAPRKLKVCHFKKGTEICNYSYSNTILAVKLNRQRLIVCLEESLYIHNIRDMKVLHTIRETPPNPAGLCALSINNDNCYLAYPGSATIGEVQVFDTINLRAANMIPAHDSPLAALAFDASGTKLATASEKGTVIRVFSIPEGQKLFEFRRGVKRCVSISSLAFSMDGMFLSASSNTETVHIFKLETVKEKPQEEPTTWTGDRNVQPRPSFATVRLPFCGHKNICALATIQKIPRLLVGAADGYLYMYNLDPQEGGECTLMKQHKLDGSMEPGNEILESASHDRPLVAQTYSTAVTKGTYVPSSPTRHAYTEDLGAVGGACLEEDASTLRLDEDSEHPPMILRTD</sequence>
<dbReference type="Proteomes" id="UP001178461">
    <property type="component" value="Chromosome 14"/>
</dbReference>
<evidence type="ECO:0000256" key="1">
    <source>
        <dbReference type="ARBA" id="ARBA00004623"/>
    </source>
</evidence>
<gene>
    <name evidence="8" type="ORF">PODLI_1B032315</name>
</gene>
<evidence type="ECO:0000313" key="9">
    <source>
        <dbReference type="Proteomes" id="UP001178461"/>
    </source>
</evidence>
<dbReference type="InterPro" id="IPR048720">
    <property type="entry name" value="PROPPIN"/>
</dbReference>
<accession>A0AA35L8Q4</accession>
<dbReference type="Pfam" id="PF21032">
    <property type="entry name" value="PROPPIN"/>
    <property type="match status" value="1"/>
</dbReference>
<evidence type="ECO:0000256" key="3">
    <source>
        <dbReference type="ARBA" id="ARBA00022737"/>
    </source>
</evidence>
<keyword evidence="5" id="KW-0446">Lipid-binding</keyword>
<dbReference type="InterPro" id="IPR036322">
    <property type="entry name" value="WD40_repeat_dom_sf"/>
</dbReference>
<dbReference type="GO" id="GO:0032266">
    <property type="term" value="F:phosphatidylinositol-3-phosphate binding"/>
    <property type="evidence" value="ECO:0007669"/>
    <property type="project" value="UniProtKB-ARBA"/>
</dbReference>
<dbReference type="InterPro" id="IPR001680">
    <property type="entry name" value="WD40_rpt"/>
</dbReference>
<dbReference type="AlphaFoldDB" id="A0AA35L8Q4"/>
<reference evidence="8" key="1">
    <citation type="submission" date="2022-12" db="EMBL/GenBank/DDBJ databases">
        <authorList>
            <person name="Alioto T."/>
            <person name="Alioto T."/>
            <person name="Gomez Garrido J."/>
        </authorList>
    </citation>
    <scope>NUCLEOTIDE SEQUENCE</scope>
</reference>
<comment type="similarity">
    <text evidence="7">Belongs to the WD repeat PROPPIN family.</text>
</comment>
<dbReference type="SMART" id="SM00320">
    <property type="entry name" value="WD40"/>
    <property type="match status" value="3"/>
</dbReference>
<dbReference type="PANTHER" id="PTHR11227">
    <property type="entry name" value="WD-REPEAT PROTEIN INTERACTING WITH PHOSPHOINOSIDES WIPI -RELATED"/>
    <property type="match status" value="1"/>
</dbReference>
<dbReference type="InterPro" id="IPR015943">
    <property type="entry name" value="WD40/YVTN_repeat-like_dom_sf"/>
</dbReference>
<dbReference type="Gene3D" id="2.130.10.10">
    <property type="entry name" value="YVTN repeat-like/Quinoprotein amine dehydrogenase"/>
    <property type="match status" value="1"/>
</dbReference>
<keyword evidence="9" id="KW-1185">Reference proteome</keyword>
<evidence type="ECO:0000256" key="6">
    <source>
        <dbReference type="ARBA" id="ARBA00023136"/>
    </source>
</evidence>
<organism evidence="8 9">
    <name type="scientific">Podarcis lilfordi</name>
    <name type="common">Lilford's wall lizard</name>
    <dbReference type="NCBI Taxonomy" id="74358"/>
    <lineage>
        <taxon>Eukaryota</taxon>
        <taxon>Metazoa</taxon>
        <taxon>Chordata</taxon>
        <taxon>Craniata</taxon>
        <taxon>Vertebrata</taxon>
        <taxon>Euteleostomi</taxon>
        <taxon>Lepidosauria</taxon>
        <taxon>Squamata</taxon>
        <taxon>Bifurcata</taxon>
        <taxon>Unidentata</taxon>
        <taxon>Episquamata</taxon>
        <taxon>Laterata</taxon>
        <taxon>Lacertibaenia</taxon>
        <taxon>Lacertidae</taxon>
        <taxon>Podarcis</taxon>
    </lineage>
</organism>
<dbReference type="FunFam" id="2.130.10.10:FF:000145">
    <property type="entry name" value="WD repeat domain phosphoinositide-interacting protein 2"/>
    <property type="match status" value="1"/>
</dbReference>
<keyword evidence="2" id="KW-0853">WD repeat</keyword>
<keyword evidence="6" id="KW-0472">Membrane</keyword>
<keyword evidence="3" id="KW-0677">Repeat</keyword>
<dbReference type="GO" id="GO:0034045">
    <property type="term" value="C:phagophore assembly site membrane"/>
    <property type="evidence" value="ECO:0007669"/>
    <property type="project" value="UniProtKB-SubCell"/>
</dbReference>
<name>A0AA35L8Q4_9SAUR</name>